<keyword evidence="1" id="KW-0732">Signal</keyword>
<gene>
    <name evidence="2" type="ORF">L596_017549</name>
</gene>
<keyword evidence="3" id="KW-1185">Reference proteome</keyword>
<reference evidence="2 3" key="2">
    <citation type="journal article" date="2019" name="G3 (Bethesda)">
        <title>Hybrid Assembly of the Genome of the Entomopathogenic Nematode Steinernema carpocapsae Identifies the X-Chromosome.</title>
        <authorList>
            <person name="Serra L."/>
            <person name="Macchietto M."/>
            <person name="Macias-Munoz A."/>
            <person name="McGill C.J."/>
            <person name="Rodriguez I.M."/>
            <person name="Rodriguez B."/>
            <person name="Murad R."/>
            <person name="Mortazavi A."/>
        </authorList>
    </citation>
    <scope>NUCLEOTIDE SEQUENCE [LARGE SCALE GENOMIC DNA]</scope>
    <source>
        <strain evidence="2 3">ALL</strain>
    </source>
</reference>
<accession>A0A4U5N2A7</accession>
<feature type="chain" id="PRO_5020622600" evidence="1">
    <location>
        <begin position="20"/>
        <end position="74"/>
    </location>
</feature>
<evidence type="ECO:0000313" key="2">
    <source>
        <dbReference type="EMBL" id="TKR76408.1"/>
    </source>
</evidence>
<name>A0A4U5N2A7_STECR</name>
<reference evidence="2 3" key="1">
    <citation type="journal article" date="2015" name="Genome Biol.">
        <title>Comparative genomics of Steinernema reveals deeply conserved gene regulatory networks.</title>
        <authorList>
            <person name="Dillman A.R."/>
            <person name="Macchietto M."/>
            <person name="Porter C.F."/>
            <person name="Rogers A."/>
            <person name="Williams B."/>
            <person name="Antoshechkin I."/>
            <person name="Lee M.M."/>
            <person name="Goodwin Z."/>
            <person name="Lu X."/>
            <person name="Lewis E.E."/>
            <person name="Goodrich-Blair H."/>
            <person name="Stock S.P."/>
            <person name="Adams B.J."/>
            <person name="Sternberg P.W."/>
            <person name="Mortazavi A."/>
        </authorList>
    </citation>
    <scope>NUCLEOTIDE SEQUENCE [LARGE SCALE GENOMIC DNA]</scope>
    <source>
        <strain evidence="2 3">ALL</strain>
    </source>
</reference>
<evidence type="ECO:0000256" key="1">
    <source>
        <dbReference type="SAM" id="SignalP"/>
    </source>
</evidence>
<dbReference type="EMBL" id="AZBU02000005">
    <property type="protein sequence ID" value="TKR76408.1"/>
    <property type="molecule type" value="Genomic_DNA"/>
</dbReference>
<feature type="signal peptide" evidence="1">
    <location>
        <begin position="1"/>
        <end position="19"/>
    </location>
</feature>
<dbReference type="AlphaFoldDB" id="A0A4U5N2A7"/>
<organism evidence="2 3">
    <name type="scientific">Steinernema carpocapsae</name>
    <name type="common">Entomopathogenic nematode</name>
    <dbReference type="NCBI Taxonomy" id="34508"/>
    <lineage>
        <taxon>Eukaryota</taxon>
        <taxon>Metazoa</taxon>
        <taxon>Ecdysozoa</taxon>
        <taxon>Nematoda</taxon>
        <taxon>Chromadorea</taxon>
        <taxon>Rhabditida</taxon>
        <taxon>Tylenchina</taxon>
        <taxon>Panagrolaimomorpha</taxon>
        <taxon>Strongyloidoidea</taxon>
        <taxon>Steinernematidae</taxon>
        <taxon>Steinernema</taxon>
    </lineage>
</organism>
<protein>
    <submittedName>
        <fullName evidence="2">Uncharacterized protein</fullName>
    </submittedName>
</protein>
<dbReference type="Proteomes" id="UP000298663">
    <property type="component" value="Unassembled WGS sequence"/>
</dbReference>
<proteinExistence type="predicted"/>
<comment type="caution">
    <text evidence="2">The sequence shown here is derived from an EMBL/GenBank/DDBJ whole genome shotgun (WGS) entry which is preliminary data.</text>
</comment>
<sequence>MKFFFGILIALILGSFAYAQNAEQKEFGDELAPSIRAKRWFHHGWGPGFGYGPRFGGGFGPGFGGGFGGGGWGR</sequence>
<evidence type="ECO:0000313" key="3">
    <source>
        <dbReference type="Proteomes" id="UP000298663"/>
    </source>
</evidence>